<accession>A0AAE1AB37</accession>
<sequence length="77" mass="8795">MDYQESAKMEGKNVAKERDIRVANESAPAMEVDRVQQKCTGQVNADNVLSKDTPHLNWEKETAYLEEELLLELTVNE</sequence>
<gene>
    <name evidence="1" type="ORF">RRG08_015127</name>
</gene>
<evidence type="ECO:0000313" key="1">
    <source>
        <dbReference type="EMBL" id="KAK3784312.1"/>
    </source>
</evidence>
<name>A0AAE1AB37_9GAST</name>
<reference evidence="1" key="1">
    <citation type="journal article" date="2023" name="G3 (Bethesda)">
        <title>A reference genome for the long-term kleptoplast-retaining sea slug Elysia crispata morphotype clarki.</title>
        <authorList>
            <person name="Eastman K.E."/>
            <person name="Pendleton A.L."/>
            <person name="Shaikh M.A."/>
            <person name="Suttiyut T."/>
            <person name="Ogas R."/>
            <person name="Tomko P."/>
            <person name="Gavelis G."/>
            <person name="Widhalm J.R."/>
            <person name="Wisecaver J.H."/>
        </authorList>
    </citation>
    <scope>NUCLEOTIDE SEQUENCE</scope>
    <source>
        <strain evidence="1">ECLA1</strain>
    </source>
</reference>
<dbReference type="AlphaFoldDB" id="A0AAE1AB37"/>
<comment type="caution">
    <text evidence="1">The sequence shown here is derived from an EMBL/GenBank/DDBJ whole genome shotgun (WGS) entry which is preliminary data.</text>
</comment>
<dbReference type="Proteomes" id="UP001283361">
    <property type="component" value="Unassembled WGS sequence"/>
</dbReference>
<keyword evidence="2" id="KW-1185">Reference proteome</keyword>
<proteinExistence type="predicted"/>
<organism evidence="1 2">
    <name type="scientific">Elysia crispata</name>
    <name type="common">lettuce slug</name>
    <dbReference type="NCBI Taxonomy" id="231223"/>
    <lineage>
        <taxon>Eukaryota</taxon>
        <taxon>Metazoa</taxon>
        <taxon>Spiralia</taxon>
        <taxon>Lophotrochozoa</taxon>
        <taxon>Mollusca</taxon>
        <taxon>Gastropoda</taxon>
        <taxon>Heterobranchia</taxon>
        <taxon>Euthyneura</taxon>
        <taxon>Panpulmonata</taxon>
        <taxon>Sacoglossa</taxon>
        <taxon>Placobranchoidea</taxon>
        <taxon>Plakobranchidae</taxon>
        <taxon>Elysia</taxon>
    </lineage>
</organism>
<evidence type="ECO:0000313" key="2">
    <source>
        <dbReference type="Proteomes" id="UP001283361"/>
    </source>
</evidence>
<protein>
    <submittedName>
        <fullName evidence="1">Uncharacterized protein</fullName>
    </submittedName>
</protein>
<dbReference type="EMBL" id="JAWDGP010002284">
    <property type="protein sequence ID" value="KAK3784312.1"/>
    <property type="molecule type" value="Genomic_DNA"/>
</dbReference>